<dbReference type="FunFam" id="3.40.640.10:FF:000033">
    <property type="entry name" value="Aspartate aminotransferase"/>
    <property type="match status" value="1"/>
</dbReference>
<dbReference type="CDD" id="cd00609">
    <property type="entry name" value="AAT_like"/>
    <property type="match status" value="1"/>
</dbReference>
<dbReference type="AlphaFoldDB" id="A0A4P6YUL9"/>
<reference evidence="9" key="1">
    <citation type="submission" date="2019-03" db="EMBL/GenBank/DDBJ databases">
        <title>Weissella sp. 26KH-42 Genome sequencing.</title>
        <authorList>
            <person name="Heo J."/>
            <person name="Kim S.-J."/>
            <person name="Kim J.-S."/>
            <person name="Hong S.-B."/>
            <person name="Kwon S.-W."/>
        </authorList>
    </citation>
    <scope>NUCLEOTIDE SEQUENCE [LARGE SCALE GENOMIC DNA]</scope>
    <source>
        <strain evidence="9">26KH-42</strain>
    </source>
</reference>
<evidence type="ECO:0000256" key="5">
    <source>
        <dbReference type="ARBA" id="ARBA00022898"/>
    </source>
</evidence>
<sequence>MKFSERVLNVTPSATLQVSALAKQMQADGIDVINLSTGEPDFATPLNIQTAAIASITDGRASYYTPVSGLPALKTAIINRVEADTGRLVEPNQVTVTVGAKMGLYSLFQAVLEPGDAAMVIAPYWVSYEEQLKLSGATVQIVQPAAPDLKVTVTELEAAKTDATRLLILNSPQNPAGLVYEAAELKAIAQWALDNDVLLVADEIYGKLVYNGTKFTSVLEFSDEIFANTVLIDGVSKAYAMTGWRLGYVVAQKEIISKINLLLGHMTSNPTTAAQYAAIEALSGDQVPVAKMREAFETRLNTTYALLEAVEGVKLSFKPQGAFYFFPDVTEAMVKLGYMNTVEFAMAVLQEAHVAVVAGEAFGMPGHIRLSYATSQELLTEAIARIKAFIEKSEKA</sequence>
<name>A0A4P6YUL9_9LACO</name>
<evidence type="ECO:0000259" key="7">
    <source>
        <dbReference type="Pfam" id="PF00155"/>
    </source>
</evidence>
<dbReference type="PANTHER" id="PTHR46383:SF1">
    <property type="entry name" value="ASPARTATE AMINOTRANSFERASE"/>
    <property type="match status" value="1"/>
</dbReference>
<evidence type="ECO:0000256" key="1">
    <source>
        <dbReference type="ARBA" id="ARBA00001933"/>
    </source>
</evidence>
<keyword evidence="4 6" id="KW-0808">Transferase</keyword>
<keyword evidence="3 6" id="KW-0032">Aminotransferase</keyword>
<dbReference type="InterPro" id="IPR050596">
    <property type="entry name" value="AspAT/PAT-like"/>
</dbReference>
<feature type="domain" description="Aminotransferase class I/classII large" evidence="7">
    <location>
        <begin position="31"/>
        <end position="386"/>
    </location>
</feature>
<dbReference type="Gene3D" id="3.90.1150.10">
    <property type="entry name" value="Aspartate Aminotransferase, domain 1"/>
    <property type="match status" value="1"/>
</dbReference>
<evidence type="ECO:0000313" key="8">
    <source>
        <dbReference type="EMBL" id="QBO36442.1"/>
    </source>
</evidence>
<dbReference type="PANTHER" id="PTHR46383">
    <property type="entry name" value="ASPARTATE AMINOTRANSFERASE"/>
    <property type="match status" value="1"/>
</dbReference>
<dbReference type="InterPro" id="IPR015422">
    <property type="entry name" value="PyrdxlP-dep_Trfase_small"/>
</dbReference>
<keyword evidence="9" id="KW-1185">Reference proteome</keyword>
<evidence type="ECO:0000256" key="6">
    <source>
        <dbReference type="RuleBase" id="RU000481"/>
    </source>
</evidence>
<dbReference type="InterPro" id="IPR004839">
    <property type="entry name" value="Aminotransferase_I/II_large"/>
</dbReference>
<dbReference type="GO" id="GO:0006520">
    <property type="term" value="P:amino acid metabolic process"/>
    <property type="evidence" value="ECO:0007669"/>
    <property type="project" value="InterPro"/>
</dbReference>
<dbReference type="GO" id="GO:0030170">
    <property type="term" value="F:pyridoxal phosphate binding"/>
    <property type="evidence" value="ECO:0007669"/>
    <property type="project" value="InterPro"/>
</dbReference>
<dbReference type="SUPFAM" id="SSF53383">
    <property type="entry name" value="PLP-dependent transferases"/>
    <property type="match status" value="1"/>
</dbReference>
<evidence type="ECO:0000256" key="3">
    <source>
        <dbReference type="ARBA" id="ARBA00022576"/>
    </source>
</evidence>
<dbReference type="PRINTS" id="PR00753">
    <property type="entry name" value="ACCSYNTHASE"/>
</dbReference>
<gene>
    <name evidence="8" type="ORF">EQG49_08155</name>
</gene>
<evidence type="ECO:0000256" key="2">
    <source>
        <dbReference type="ARBA" id="ARBA00007441"/>
    </source>
</evidence>
<evidence type="ECO:0000313" key="9">
    <source>
        <dbReference type="Proteomes" id="UP000292886"/>
    </source>
</evidence>
<comment type="similarity">
    <text evidence="2 6">Belongs to the class-I pyridoxal-phosphate-dependent aminotransferase family.</text>
</comment>
<dbReference type="Proteomes" id="UP000292886">
    <property type="component" value="Chromosome"/>
</dbReference>
<dbReference type="InterPro" id="IPR004838">
    <property type="entry name" value="NHTrfase_class1_PyrdxlP-BS"/>
</dbReference>
<dbReference type="PROSITE" id="PS00105">
    <property type="entry name" value="AA_TRANSFER_CLASS_1"/>
    <property type="match status" value="1"/>
</dbReference>
<dbReference type="GO" id="GO:0008483">
    <property type="term" value="F:transaminase activity"/>
    <property type="evidence" value="ECO:0007669"/>
    <property type="project" value="UniProtKB-KW"/>
</dbReference>
<dbReference type="EMBL" id="CP037940">
    <property type="protein sequence ID" value="QBO36442.1"/>
    <property type="molecule type" value="Genomic_DNA"/>
</dbReference>
<dbReference type="InterPro" id="IPR015424">
    <property type="entry name" value="PyrdxlP-dep_Trfase"/>
</dbReference>
<dbReference type="RefSeq" id="WP_133363519.1">
    <property type="nucleotide sequence ID" value="NZ_CP037940.1"/>
</dbReference>
<dbReference type="OrthoDB" id="9802328at2"/>
<accession>A0A4P6YUL9</accession>
<dbReference type="Gene3D" id="3.40.640.10">
    <property type="entry name" value="Type I PLP-dependent aspartate aminotransferase-like (Major domain)"/>
    <property type="match status" value="1"/>
</dbReference>
<dbReference type="KEGG" id="wei:EQG49_08155"/>
<keyword evidence="5" id="KW-0663">Pyridoxal phosphate</keyword>
<protein>
    <recommendedName>
        <fullName evidence="6">Aminotransferase</fullName>
        <ecNumber evidence="6">2.6.1.-</ecNumber>
    </recommendedName>
</protein>
<organism evidence="8 9">
    <name type="scientific">Periweissella cryptocerci</name>
    <dbReference type="NCBI Taxonomy" id="2506420"/>
    <lineage>
        <taxon>Bacteria</taxon>
        <taxon>Bacillati</taxon>
        <taxon>Bacillota</taxon>
        <taxon>Bacilli</taxon>
        <taxon>Lactobacillales</taxon>
        <taxon>Lactobacillaceae</taxon>
        <taxon>Periweissella</taxon>
    </lineage>
</organism>
<evidence type="ECO:0000256" key="4">
    <source>
        <dbReference type="ARBA" id="ARBA00022679"/>
    </source>
</evidence>
<comment type="cofactor">
    <cofactor evidence="1 6">
        <name>pyridoxal 5'-phosphate</name>
        <dbReference type="ChEBI" id="CHEBI:597326"/>
    </cofactor>
</comment>
<proteinExistence type="inferred from homology"/>
<dbReference type="Pfam" id="PF00155">
    <property type="entry name" value="Aminotran_1_2"/>
    <property type="match status" value="1"/>
</dbReference>
<dbReference type="InterPro" id="IPR015421">
    <property type="entry name" value="PyrdxlP-dep_Trfase_major"/>
</dbReference>
<dbReference type="EC" id="2.6.1.-" evidence="6"/>